<gene>
    <name evidence="6" type="ORF">DOTSEDRAFT_87280</name>
</gene>
<dbReference type="PANTHER" id="PTHR42973">
    <property type="entry name" value="BINDING OXIDOREDUCTASE, PUTATIVE (AFU_ORTHOLOGUE AFUA_1G17690)-RELATED"/>
    <property type="match status" value="1"/>
</dbReference>
<dbReference type="GO" id="GO:0071949">
    <property type="term" value="F:FAD binding"/>
    <property type="evidence" value="ECO:0007669"/>
    <property type="project" value="InterPro"/>
</dbReference>
<dbReference type="InterPro" id="IPR012951">
    <property type="entry name" value="BBE"/>
</dbReference>
<dbReference type="HOGENOM" id="CLU_018354_10_1_1"/>
<dbReference type="OMA" id="TWFYAKS"/>
<dbReference type="PANTHER" id="PTHR42973:SF17">
    <property type="entry name" value="OXIDASE, PUTATIVE (AFU_ORTHOLOGUE AFUA_6G14340)-RELATED"/>
    <property type="match status" value="1"/>
</dbReference>
<dbReference type="SUPFAM" id="SSF56176">
    <property type="entry name" value="FAD-binding/transporter-associated domain-like"/>
    <property type="match status" value="1"/>
</dbReference>
<protein>
    <recommendedName>
        <fullName evidence="5">FAD-binding PCMH-type domain-containing protein</fullName>
    </recommendedName>
</protein>
<dbReference type="STRING" id="675120.N1PTY7"/>
<keyword evidence="7" id="KW-1185">Reference proteome</keyword>
<keyword evidence="4" id="KW-0560">Oxidoreductase</keyword>
<proteinExistence type="inferred from homology"/>
<evidence type="ECO:0000256" key="2">
    <source>
        <dbReference type="ARBA" id="ARBA00022630"/>
    </source>
</evidence>
<dbReference type="GO" id="GO:0016491">
    <property type="term" value="F:oxidoreductase activity"/>
    <property type="evidence" value="ECO:0007669"/>
    <property type="project" value="UniProtKB-KW"/>
</dbReference>
<reference evidence="7" key="1">
    <citation type="journal article" date="2012" name="PLoS Genet.">
        <title>The genomes of the fungal plant pathogens Cladosporium fulvum and Dothistroma septosporum reveal adaptation to different hosts and lifestyles but also signatures of common ancestry.</title>
        <authorList>
            <person name="de Wit P.J.G.M."/>
            <person name="van der Burgt A."/>
            <person name="Oekmen B."/>
            <person name="Stergiopoulos I."/>
            <person name="Abd-Elsalam K.A."/>
            <person name="Aerts A.L."/>
            <person name="Bahkali A.H."/>
            <person name="Beenen H.G."/>
            <person name="Chettri P."/>
            <person name="Cox M.P."/>
            <person name="Datema E."/>
            <person name="de Vries R.P."/>
            <person name="Dhillon B."/>
            <person name="Ganley A.R."/>
            <person name="Griffiths S.A."/>
            <person name="Guo Y."/>
            <person name="Hamelin R.C."/>
            <person name="Henrissat B."/>
            <person name="Kabir M.S."/>
            <person name="Jashni M.K."/>
            <person name="Kema G."/>
            <person name="Klaubauf S."/>
            <person name="Lapidus A."/>
            <person name="Levasseur A."/>
            <person name="Lindquist E."/>
            <person name="Mehrabi R."/>
            <person name="Ohm R.A."/>
            <person name="Owen T.J."/>
            <person name="Salamov A."/>
            <person name="Schwelm A."/>
            <person name="Schijlen E."/>
            <person name="Sun H."/>
            <person name="van den Burg H.A."/>
            <person name="van Ham R.C.H.J."/>
            <person name="Zhang S."/>
            <person name="Goodwin S.B."/>
            <person name="Grigoriev I.V."/>
            <person name="Collemare J."/>
            <person name="Bradshaw R.E."/>
        </authorList>
    </citation>
    <scope>NUCLEOTIDE SEQUENCE [LARGE SCALE GENOMIC DNA]</scope>
    <source>
        <strain evidence="7">NZE10 / CBS 128990</strain>
    </source>
</reference>
<dbReference type="eggNOG" id="ENOG502QVGN">
    <property type="taxonomic scope" value="Eukaryota"/>
</dbReference>
<organism evidence="6 7">
    <name type="scientific">Dothistroma septosporum (strain NZE10 / CBS 128990)</name>
    <name type="common">Red band needle blight fungus</name>
    <name type="synonym">Mycosphaerella pini</name>
    <dbReference type="NCBI Taxonomy" id="675120"/>
    <lineage>
        <taxon>Eukaryota</taxon>
        <taxon>Fungi</taxon>
        <taxon>Dikarya</taxon>
        <taxon>Ascomycota</taxon>
        <taxon>Pezizomycotina</taxon>
        <taxon>Dothideomycetes</taxon>
        <taxon>Dothideomycetidae</taxon>
        <taxon>Mycosphaerellales</taxon>
        <taxon>Mycosphaerellaceae</taxon>
        <taxon>Dothistroma</taxon>
    </lineage>
</organism>
<accession>N1PTY7</accession>
<dbReference type="EMBL" id="KB446537">
    <property type="protein sequence ID" value="EME46847.1"/>
    <property type="molecule type" value="Genomic_DNA"/>
</dbReference>
<feature type="domain" description="FAD-binding PCMH-type" evidence="5">
    <location>
        <begin position="57"/>
        <end position="229"/>
    </location>
</feature>
<dbReference type="InterPro" id="IPR016169">
    <property type="entry name" value="FAD-bd_PCMH_sub2"/>
</dbReference>
<evidence type="ECO:0000259" key="5">
    <source>
        <dbReference type="PROSITE" id="PS51387"/>
    </source>
</evidence>
<evidence type="ECO:0000256" key="3">
    <source>
        <dbReference type="ARBA" id="ARBA00022827"/>
    </source>
</evidence>
<dbReference type="InterPro" id="IPR006094">
    <property type="entry name" value="Oxid_FAD_bind_N"/>
</dbReference>
<dbReference type="OrthoDB" id="415825at2759"/>
<evidence type="ECO:0000256" key="1">
    <source>
        <dbReference type="ARBA" id="ARBA00005466"/>
    </source>
</evidence>
<dbReference type="Pfam" id="PF08031">
    <property type="entry name" value="BBE"/>
    <property type="match status" value="1"/>
</dbReference>
<name>N1PTY7_DOTSN</name>
<evidence type="ECO:0000313" key="6">
    <source>
        <dbReference type="EMBL" id="EME46847.1"/>
    </source>
</evidence>
<dbReference type="Proteomes" id="UP000016933">
    <property type="component" value="Unassembled WGS sequence"/>
</dbReference>
<comment type="similarity">
    <text evidence="1">Belongs to the oxygen-dependent FAD-linked oxidoreductase family.</text>
</comment>
<dbReference type="Gene3D" id="3.30.465.10">
    <property type="match status" value="1"/>
</dbReference>
<dbReference type="Pfam" id="PF01565">
    <property type="entry name" value="FAD_binding_4"/>
    <property type="match status" value="1"/>
</dbReference>
<reference evidence="6 7" key="2">
    <citation type="journal article" date="2012" name="PLoS Pathog.">
        <title>Diverse lifestyles and strategies of plant pathogenesis encoded in the genomes of eighteen Dothideomycetes fungi.</title>
        <authorList>
            <person name="Ohm R.A."/>
            <person name="Feau N."/>
            <person name="Henrissat B."/>
            <person name="Schoch C.L."/>
            <person name="Horwitz B.A."/>
            <person name="Barry K.W."/>
            <person name="Condon B.J."/>
            <person name="Copeland A.C."/>
            <person name="Dhillon B."/>
            <person name="Glaser F."/>
            <person name="Hesse C.N."/>
            <person name="Kosti I."/>
            <person name="LaButti K."/>
            <person name="Lindquist E.A."/>
            <person name="Lucas S."/>
            <person name="Salamov A.A."/>
            <person name="Bradshaw R.E."/>
            <person name="Ciuffetti L."/>
            <person name="Hamelin R.C."/>
            <person name="Kema G.H.J."/>
            <person name="Lawrence C."/>
            <person name="Scott J.A."/>
            <person name="Spatafora J.W."/>
            <person name="Turgeon B.G."/>
            <person name="de Wit P.J.G.M."/>
            <person name="Zhong S."/>
            <person name="Goodwin S.B."/>
            <person name="Grigoriev I.V."/>
        </authorList>
    </citation>
    <scope>NUCLEOTIDE SEQUENCE [LARGE SCALE GENOMIC DNA]</scope>
    <source>
        <strain evidence="7">NZE10 / CBS 128990</strain>
    </source>
</reference>
<keyword evidence="2" id="KW-0285">Flavoprotein</keyword>
<evidence type="ECO:0000256" key="4">
    <source>
        <dbReference type="ARBA" id="ARBA00023002"/>
    </source>
</evidence>
<sequence>MLPTRSTTPFEKCIAQAFGEDSSLYTFRGDLISDLPLVDGLPYLNNLESEHPYNLDHPVTPAAIVFPRDAQQVSAAVMCARKYGIAVSSRSGGHSYTNAGLGGMDGALSIDYQNMKAFSYDPQDQTMTFESGSRLADLDRNLAPTGRVAAYGAVGSIGTGGHFTIGGLGALSRLLGLAADQIVSAECVLADGTVATVSADKNTDLFFAIKGAAWSFASVTSFKVATSPAPSSVISFQYNITFSRIADLADSFSQWQELVSQPDLTRKFASTLTLAQDLLVYSGTFFGDRSDFDRLNLEGLLPHGQEHLDITVVSSVVTHAITDLIKFGYDIFGSLPAHFYAKSLKFTRQTLFSSSAVQELFQYLDTIDKGTLVWFIVWDLNGGAISDIPQDGTAYWHRDALFFQQGYVVNEIGPVTQQSRDFLTGLTDEIHRLQPRIDDSAYPGYVDAELENPLRAYWGGNVERLIQIKGEYDPDDVFRNGQSVAR</sequence>
<dbReference type="InterPro" id="IPR036318">
    <property type="entry name" value="FAD-bd_PCMH-like_sf"/>
</dbReference>
<keyword evidence="3" id="KW-0274">FAD</keyword>
<dbReference type="AlphaFoldDB" id="N1PTY7"/>
<evidence type="ECO:0000313" key="7">
    <source>
        <dbReference type="Proteomes" id="UP000016933"/>
    </source>
</evidence>
<dbReference type="Gene3D" id="3.40.462.20">
    <property type="match status" value="1"/>
</dbReference>
<dbReference type="InterPro" id="IPR016166">
    <property type="entry name" value="FAD-bd_PCMH"/>
</dbReference>
<dbReference type="PROSITE" id="PS51387">
    <property type="entry name" value="FAD_PCMH"/>
    <property type="match status" value="1"/>
</dbReference>
<dbReference type="InterPro" id="IPR050416">
    <property type="entry name" value="FAD-linked_Oxidoreductase"/>
</dbReference>